<dbReference type="PROSITE" id="PS01186">
    <property type="entry name" value="EGF_2"/>
    <property type="match status" value="4"/>
</dbReference>
<dbReference type="Gene3D" id="1.10.510.10">
    <property type="entry name" value="Transferase(Phosphotransferase) domain 1"/>
    <property type="match status" value="1"/>
</dbReference>
<feature type="domain" description="EGF-like" evidence="14">
    <location>
        <begin position="655"/>
        <end position="688"/>
    </location>
</feature>
<feature type="domain" description="EGF-like" evidence="14">
    <location>
        <begin position="539"/>
        <end position="571"/>
    </location>
</feature>
<keyword evidence="11" id="KW-0472">Membrane</keyword>
<evidence type="ECO:0000256" key="1">
    <source>
        <dbReference type="ARBA" id="ARBA00012513"/>
    </source>
</evidence>
<feature type="domain" description="Protein kinase" evidence="13">
    <location>
        <begin position="1744"/>
        <end position="2003"/>
    </location>
</feature>
<dbReference type="Pfam" id="PF23106">
    <property type="entry name" value="EGF_Teneurin"/>
    <property type="match status" value="2"/>
</dbReference>
<dbReference type="Gene3D" id="2.120.10.30">
    <property type="entry name" value="TolB, C-terminal domain"/>
    <property type="match status" value="1"/>
</dbReference>
<keyword evidence="2" id="KW-0723">Serine/threonine-protein kinase</keyword>
<feature type="disulfide bond" evidence="10">
    <location>
        <begin position="678"/>
        <end position="687"/>
    </location>
</feature>
<dbReference type="InParanoid" id="D2W2I6"/>
<keyword evidence="3" id="KW-0808">Transferase</keyword>
<dbReference type="STRING" id="5762.D2W2I6"/>
<dbReference type="OrthoDB" id="283575at2759"/>
<dbReference type="RefSeq" id="XP_002669463.1">
    <property type="nucleotide sequence ID" value="XM_002669417.1"/>
</dbReference>
<name>D2W2I6_NAEGR</name>
<dbReference type="VEuPathDB" id="AmoebaDB:NAEGRDRAFT_82144"/>
<dbReference type="InterPro" id="IPR050660">
    <property type="entry name" value="NEK_Ser/Thr_kinase"/>
</dbReference>
<dbReference type="PROSITE" id="PS00108">
    <property type="entry name" value="PROTEIN_KINASE_ST"/>
    <property type="match status" value="1"/>
</dbReference>
<dbReference type="InterPro" id="IPR008271">
    <property type="entry name" value="Ser/Thr_kinase_AS"/>
</dbReference>
<keyword evidence="5" id="KW-0418">Kinase</keyword>
<feature type="signal peptide" evidence="12">
    <location>
        <begin position="1"/>
        <end position="27"/>
    </location>
</feature>
<evidence type="ECO:0000256" key="8">
    <source>
        <dbReference type="ARBA" id="ARBA00047899"/>
    </source>
</evidence>
<dbReference type="eggNOG" id="KOG0595">
    <property type="taxonomic scope" value="Eukaryota"/>
</dbReference>
<dbReference type="PROSITE" id="PS00022">
    <property type="entry name" value="EGF_1"/>
    <property type="match status" value="7"/>
</dbReference>
<dbReference type="PANTHER" id="PTHR43671">
    <property type="entry name" value="SERINE/THREONINE-PROTEIN KINASE NEK"/>
    <property type="match status" value="1"/>
</dbReference>
<proteinExistence type="predicted"/>
<keyword evidence="11" id="KW-0812">Transmembrane</keyword>
<evidence type="ECO:0000256" key="10">
    <source>
        <dbReference type="PROSITE-ProRule" id="PRU00076"/>
    </source>
</evidence>
<keyword evidence="4" id="KW-0547">Nucleotide-binding</keyword>
<feature type="disulfide bond" evidence="10">
    <location>
        <begin position="363"/>
        <end position="372"/>
    </location>
</feature>
<gene>
    <name evidence="15" type="ORF">NAEGRDRAFT_82144</name>
</gene>
<dbReference type="eggNOG" id="KOG1225">
    <property type="taxonomic scope" value="Eukaryota"/>
</dbReference>
<comment type="catalytic activity">
    <reaction evidence="8">
        <text>L-threonyl-[protein] + ATP = O-phospho-L-threonyl-[protein] + ADP + H(+)</text>
        <dbReference type="Rhea" id="RHEA:46608"/>
        <dbReference type="Rhea" id="RHEA-COMP:11060"/>
        <dbReference type="Rhea" id="RHEA-COMP:11605"/>
        <dbReference type="ChEBI" id="CHEBI:15378"/>
        <dbReference type="ChEBI" id="CHEBI:30013"/>
        <dbReference type="ChEBI" id="CHEBI:30616"/>
        <dbReference type="ChEBI" id="CHEBI:61977"/>
        <dbReference type="ChEBI" id="CHEBI:456216"/>
        <dbReference type="EC" id="2.7.11.1"/>
    </reaction>
</comment>
<evidence type="ECO:0000256" key="12">
    <source>
        <dbReference type="SAM" id="SignalP"/>
    </source>
</evidence>
<keyword evidence="7 10" id="KW-1015">Disulfide bond</keyword>
<dbReference type="InterPro" id="IPR013111">
    <property type="entry name" value="EGF_extracell"/>
</dbReference>
<organism evidence="16">
    <name type="scientific">Naegleria gruberi</name>
    <name type="common">Amoeba</name>
    <dbReference type="NCBI Taxonomy" id="5762"/>
    <lineage>
        <taxon>Eukaryota</taxon>
        <taxon>Discoba</taxon>
        <taxon>Heterolobosea</taxon>
        <taxon>Tetramitia</taxon>
        <taxon>Eutetramitia</taxon>
        <taxon>Vahlkampfiidae</taxon>
        <taxon>Naegleria</taxon>
    </lineage>
</organism>
<feature type="disulfide bond" evidence="10">
    <location>
        <begin position="561"/>
        <end position="570"/>
    </location>
</feature>
<feature type="chain" id="PRO_5003038946" description="non-specific serine/threonine protein kinase" evidence="12">
    <location>
        <begin position="28"/>
        <end position="2028"/>
    </location>
</feature>
<dbReference type="Pfam" id="PF07974">
    <property type="entry name" value="EGF_2"/>
    <property type="match status" value="1"/>
</dbReference>
<dbReference type="SUPFAM" id="SSF56112">
    <property type="entry name" value="Protein kinase-like (PK-like)"/>
    <property type="match status" value="1"/>
</dbReference>
<feature type="domain" description="EGF-like" evidence="14">
    <location>
        <begin position="381"/>
        <end position="413"/>
    </location>
</feature>
<dbReference type="Gene3D" id="2.10.25.10">
    <property type="entry name" value="Laminin"/>
    <property type="match status" value="6"/>
</dbReference>
<feature type="transmembrane region" description="Helical" evidence="11">
    <location>
        <begin position="1658"/>
        <end position="1688"/>
    </location>
</feature>
<dbReference type="GO" id="GO:0005524">
    <property type="term" value="F:ATP binding"/>
    <property type="evidence" value="ECO:0007669"/>
    <property type="project" value="UniProtKB-KW"/>
</dbReference>
<dbReference type="PANTHER" id="PTHR43671:SF98">
    <property type="entry name" value="SERINE_THREONINE-PROTEIN KINASE NEK11"/>
    <property type="match status" value="1"/>
</dbReference>
<evidence type="ECO:0000256" key="11">
    <source>
        <dbReference type="SAM" id="Phobius"/>
    </source>
</evidence>
<evidence type="ECO:0000256" key="2">
    <source>
        <dbReference type="ARBA" id="ARBA00022527"/>
    </source>
</evidence>
<dbReference type="KEGG" id="ngr:NAEGRDRAFT_82144"/>
<evidence type="ECO:0000256" key="5">
    <source>
        <dbReference type="ARBA" id="ARBA00022777"/>
    </source>
</evidence>
<sequence length="2028" mass="218887">MRSHNIIGCFLFTLLFIMIFGSWVSNAAVSIDVNYNIYQLVASFYNIRSMDFDKQNNILYIVGANNKVVKYTAASGTTEYDASAYTPYGIAVNSTSAYFSVFNPASLKKWDGAVGTSSYHLIMPGSVSTSGSDDIVANSSLTTKPKYMRISSTTGDLYFTEACRVRKISNGMVRAVAGKTTCTSSSGDGGSATNAEFNGAPYYIALTPEDDLLVMDNVNRLRKVSNGTITTILSPTSCRGLAVGTNGDIYIIDDQVVSKVRNGVSTTIAGGGGTSTSSFSSNDPLSYGFAYAELSDIVVGVNNSLYFVADQKLFKLEPYCSSGYVLSPDYTICYPVCFNTVATSQSVCSNSNGTCIAPDTCSCKAGYTGSKCEIPICYGLLSNDTANACSGRGSCVAKDTCVCQPNYSGLACNITTCSSISSTSANVCSRRGSCTAYNTCTCSQNYYYGTDCQNTYCYSISSTDSSVCSGHGNCLDYNQCSCSSKWYGSYCNITECFSMLSNSSNVCSGAGTCNLPNNCTCNAGYNGTNCENFDCFGVSVNSGQSACQHNGTCSGPGACSCLPTYYGKICEISTCYGILSNYSSVCSSHGTCTMLNTCECSQNYYGNNCSFPICYGITYDDTSVCSARGKCIGGNNCKCNNGYTGANCELNICYGVNSDQSNVCSSRGSCGAPDSCQCTNGYRGPNCQYVEMIMDAKAAVLSTAVSNVIASYAPKTATSCSSIFSSKDLTYLGSSETVRCIWNQNTFKIYLGYRHFVYDNMTMDIFGNGMNFTLQVVLTKAIQDSASASISILPQLSKVPKTAIIVKSYSPFVFQAFRNTSIAWSNSGNTDISTLLSGMSNKPVVVIPSTEITSASTKFSLNVTGKNWIGATSTSAKVDIDYTAAYPYFELVSETSGSQFTCSGFDCIIEVNPYVTPTPTVYFDVPFNALNSGSGDYVIRFLNRVGSTILNSYYEGSMKLQTTSSALTYTMSYTGFEEVPIVLLNTEKQYYGNKLTITASFIDPMVEYLLSSNSISVSWFCFRGTSKTGPFSAYDCTSQTKELIIGESNLIEGYHQFQFTATLTNSKITSVTKTAIVQVVKTNIPDILFDSVPPVYPSSRNLVLNAVISSSTQIGSVVWQVTKGNLLNENILSQSSTLSLDGYNIKSTLVIDKSYLLQGDSYTFTVTASNGIGSSTAAVSTVIDVAPRIACQAYDAAITNSVIYAYSSDVVIDCASLSDYSIASYHVDIYANSTRVMTVSKTMKKTFITKVPYGPNGNIRLDVRAVNKIGSISSASIDLKVSLKNTDNTLAGRIGFASSEYESNKASFTRLESVVTMHSLLLLIIQQNSVSEFASIDSTAKTTLTTLITNMLTTLSGLKSISYNADDKLAPVFIPFANDAYRLLAVISPTTVASNADLLTWVKFFITSFNDYKTYYRSTVVPTIYDSKHLTEIDSLIGIGAKYISDSSFSPLYKETAIISKLITDVTNSTTTTTSTIVDSSGTETRFDIVDRIQQLNAKTITFANYPSISISFPSDFYSQLGVENSGSGVTLTSAVSTSKYSQLVSPSVDISLSTSSDAVISVSGLQGNLIQINFGTLSQPKANFTSYNYTCRFLNTTSSQWSQSGVSSSISILSDDGQTVTFSLSCLTSHLTSFGVVSAIIPPTSQSKTVTTDNTGVVVGAVLGTLLPLILIAVIVVVVVIIVIILYKRKKSLDSSQVQNVELVNKNVSSVHISDFPSEESTHFKQLVSVSSGSTNSDPLARYADMVKIGQGAFGSVFKGVDTKQAGKLKAIKVIRFNSVGELNNMLKEGTMLMNIDHPHILKVNEFIIDKDNILCIDTDFCEDGDLTKLTLSAEPIPEPIIKQVIYQMCSALAFIHNKLKIIHRDVKPHNIFLKELTDFSVQTVLADFGLAKQDQNNSMNSYAGTPLYMSPELALGGKYNYNTDTWSLGVVAYQLMTKDITTALSHLCLTGDSEDTKKRIRAKLDETGQYSEALKEIVISMLEKDAASRPFPQELVDRPFFQDYRPKKKKNNIFRSSSAGEDDMYM</sequence>
<dbReference type="InterPro" id="IPR011009">
    <property type="entry name" value="Kinase-like_dom_sf"/>
</dbReference>
<accession>D2W2I6</accession>
<feature type="disulfide bond" evidence="10">
    <location>
        <begin position="403"/>
        <end position="412"/>
    </location>
</feature>
<feature type="domain" description="EGF-like" evidence="14">
    <location>
        <begin position="492"/>
        <end position="531"/>
    </location>
</feature>
<dbReference type="SMART" id="SM00220">
    <property type="entry name" value="S_TKc"/>
    <property type="match status" value="1"/>
</dbReference>
<keyword evidence="11" id="KW-1133">Transmembrane helix</keyword>
<dbReference type="PROSITE" id="PS50026">
    <property type="entry name" value="EGF_3"/>
    <property type="match status" value="6"/>
</dbReference>
<keyword evidence="16" id="KW-1185">Reference proteome</keyword>
<dbReference type="InterPro" id="IPR000742">
    <property type="entry name" value="EGF"/>
</dbReference>
<feature type="domain" description="EGF-like" evidence="14">
    <location>
        <begin position="616"/>
        <end position="649"/>
    </location>
</feature>
<comment type="catalytic activity">
    <reaction evidence="9">
        <text>L-seryl-[protein] + ATP = O-phospho-L-seryl-[protein] + ADP + H(+)</text>
        <dbReference type="Rhea" id="RHEA:17989"/>
        <dbReference type="Rhea" id="RHEA-COMP:9863"/>
        <dbReference type="Rhea" id="RHEA-COMP:11604"/>
        <dbReference type="ChEBI" id="CHEBI:15378"/>
        <dbReference type="ChEBI" id="CHEBI:29999"/>
        <dbReference type="ChEBI" id="CHEBI:30616"/>
        <dbReference type="ChEBI" id="CHEBI:83421"/>
        <dbReference type="ChEBI" id="CHEBI:456216"/>
        <dbReference type="EC" id="2.7.11.1"/>
    </reaction>
</comment>
<dbReference type="Pfam" id="PF00069">
    <property type="entry name" value="Pkinase"/>
    <property type="match status" value="1"/>
</dbReference>
<protein>
    <recommendedName>
        <fullName evidence="1">non-specific serine/threonine protein kinase</fullName>
        <ecNumber evidence="1">2.7.11.1</ecNumber>
    </recommendedName>
</protein>
<feature type="domain" description="EGF-like" evidence="14">
    <location>
        <begin position="339"/>
        <end position="373"/>
    </location>
</feature>
<evidence type="ECO:0000313" key="15">
    <source>
        <dbReference type="EMBL" id="EFC36719.1"/>
    </source>
</evidence>
<dbReference type="GeneID" id="8860991"/>
<evidence type="ECO:0000256" key="7">
    <source>
        <dbReference type="ARBA" id="ARBA00023157"/>
    </source>
</evidence>
<reference evidence="15 16" key="1">
    <citation type="journal article" date="2010" name="Cell">
        <title>The genome of Naegleria gruberi illuminates early eukaryotic versatility.</title>
        <authorList>
            <person name="Fritz-Laylin L.K."/>
            <person name="Prochnik S.E."/>
            <person name="Ginger M.L."/>
            <person name="Dacks J.B."/>
            <person name="Carpenter M.L."/>
            <person name="Field M.C."/>
            <person name="Kuo A."/>
            <person name="Paredez A."/>
            <person name="Chapman J."/>
            <person name="Pham J."/>
            <person name="Shu S."/>
            <person name="Neupane R."/>
            <person name="Cipriano M."/>
            <person name="Mancuso J."/>
            <person name="Tu H."/>
            <person name="Salamov A."/>
            <person name="Lindquist E."/>
            <person name="Shapiro H."/>
            <person name="Lucas S."/>
            <person name="Grigoriev I.V."/>
            <person name="Cande W.Z."/>
            <person name="Fulton C."/>
            <person name="Rokhsar D.S."/>
            <person name="Dawson S.C."/>
        </authorList>
    </citation>
    <scope>NUCLEOTIDE SEQUENCE [LARGE SCALE GENOMIC DNA]</scope>
    <source>
        <strain evidence="15 16">NEG-M</strain>
    </source>
</reference>
<dbReference type="Proteomes" id="UP000006671">
    <property type="component" value="Unassembled WGS sequence"/>
</dbReference>
<dbReference type="InterPro" id="IPR011042">
    <property type="entry name" value="6-blade_b-propeller_TolB-like"/>
</dbReference>
<keyword evidence="10" id="KW-0245">EGF-like domain</keyword>
<dbReference type="SMART" id="SM00181">
    <property type="entry name" value="EGF"/>
    <property type="match status" value="8"/>
</dbReference>
<evidence type="ECO:0000256" key="6">
    <source>
        <dbReference type="ARBA" id="ARBA00022840"/>
    </source>
</evidence>
<evidence type="ECO:0000256" key="3">
    <source>
        <dbReference type="ARBA" id="ARBA00022679"/>
    </source>
</evidence>
<dbReference type="GO" id="GO:0004674">
    <property type="term" value="F:protein serine/threonine kinase activity"/>
    <property type="evidence" value="ECO:0007669"/>
    <property type="project" value="UniProtKB-KW"/>
</dbReference>
<dbReference type="InterPro" id="IPR000719">
    <property type="entry name" value="Prot_kinase_dom"/>
</dbReference>
<evidence type="ECO:0000259" key="13">
    <source>
        <dbReference type="PROSITE" id="PS50011"/>
    </source>
</evidence>
<dbReference type="EMBL" id="GG738926">
    <property type="protein sequence ID" value="EFC36719.1"/>
    <property type="molecule type" value="Genomic_DNA"/>
</dbReference>
<dbReference type="PROSITE" id="PS50011">
    <property type="entry name" value="PROTEIN_KINASE_DOM"/>
    <property type="match status" value="1"/>
</dbReference>
<dbReference type="SUPFAM" id="SSF63829">
    <property type="entry name" value="Calcium-dependent phosphotriesterase"/>
    <property type="match status" value="1"/>
</dbReference>
<feature type="disulfide bond" evidence="10">
    <location>
        <begin position="521"/>
        <end position="530"/>
    </location>
</feature>
<comment type="caution">
    <text evidence="10">Lacks conserved residue(s) required for the propagation of feature annotation.</text>
</comment>
<evidence type="ECO:0000256" key="4">
    <source>
        <dbReference type="ARBA" id="ARBA00022741"/>
    </source>
</evidence>
<dbReference type="CDD" id="cd00054">
    <property type="entry name" value="EGF_CA"/>
    <property type="match status" value="1"/>
</dbReference>
<evidence type="ECO:0000313" key="16">
    <source>
        <dbReference type="Proteomes" id="UP000006671"/>
    </source>
</evidence>
<feature type="disulfide bond" evidence="10">
    <location>
        <begin position="639"/>
        <end position="648"/>
    </location>
</feature>
<keyword evidence="6" id="KW-0067">ATP-binding</keyword>
<evidence type="ECO:0000256" key="9">
    <source>
        <dbReference type="ARBA" id="ARBA00048679"/>
    </source>
</evidence>
<evidence type="ECO:0000259" key="14">
    <source>
        <dbReference type="PROSITE" id="PS50026"/>
    </source>
</evidence>
<dbReference type="EC" id="2.7.11.1" evidence="1"/>
<keyword evidence="12" id="KW-0732">Signal</keyword>